<dbReference type="Proteomes" id="UP001218218">
    <property type="component" value="Unassembled WGS sequence"/>
</dbReference>
<dbReference type="AlphaFoldDB" id="A0AAD7ETU7"/>
<proteinExistence type="predicted"/>
<dbReference type="EMBL" id="JARIHO010000017">
    <property type="protein sequence ID" value="KAJ7348583.1"/>
    <property type="molecule type" value="Genomic_DNA"/>
</dbReference>
<reference evidence="2" key="1">
    <citation type="submission" date="2023-03" db="EMBL/GenBank/DDBJ databases">
        <title>Massive genome expansion in bonnet fungi (Mycena s.s.) driven by repeated elements and novel gene families across ecological guilds.</title>
        <authorList>
            <consortium name="Lawrence Berkeley National Laboratory"/>
            <person name="Harder C.B."/>
            <person name="Miyauchi S."/>
            <person name="Viragh M."/>
            <person name="Kuo A."/>
            <person name="Thoen E."/>
            <person name="Andreopoulos B."/>
            <person name="Lu D."/>
            <person name="Skrede I."/>
            <person name="Drula E."/>
            <person name="Henrissat B."/>
            <person name="Morin E."/>
            <person name="Kohler A."/>
            <person name="Barry K."/>
            <person name="LaButti K."/>
            <person name="Morin E."/>
            <person name="Salamov A."/>
            <person name="Lipzen A."/>
            <person name="Mereny Z."/>
            <person name="Hegedus B."/>
            <person name="Baldrian P."/>
            <person name="Stursova M."/>
            <person name="Weitz H."/>
            <person name="Taylor A."/>
            <person name="Grigoriev I.V."/>
            <person name="Nagy L.G."/>
            <person name="Martin F."/>
            <person name="Kauserud H."/>
        </authorList>
    </citation>
    <scope>NUCLEOTIDE SEQUENCE</scope>
    <source>
        <strain evidence="2">CBHHK002</strain>
    </source>
</reference>
<evidence type="ECO:0000313" key="3">
    <source>
        <dbReference type="Proteomes" id="UP001218218"/>
    </source>
</evidence>
<comment type="caution">
    <text evidence="2">The sequence shown here is derived from an EMBL/GenBank/DDBJ whole genome shotgun (WGS) entry which is preliminary data.</text>
</comment>
<feature type="region of interest" description="Disordered" evidence="1">
    <location>
        <begin position="73"/>
        <end position="105"/>
    </location>
</feature>
<name>A0AAD7ETU7_9AGAR</name>
<feature type="region of interest" description="Disordered" evidence="1">
    <location>
        <begin position="131"/>
        <end position="229"/>
    </location>
</feature>
<evidence type="ECO:0000256" key="1">
    <source>
        <dbReference type="SAM" id="MobiDB-lite"/>
    </source>
</evidence>
<evidence type="ECO:0000313" key="2">
    <source>
        <dbReference type="EMBL" id="KAJ7348583.1"/>
    </source>
</evidence>
<feature type="compositionally biased region" description="Pro residues" evidence="1">
    <location>
        <begin position="186"/>
        <end position="197"/>
    </location>
</feature>
<accession>A0AAD7ETU7</accession>
<sequence length="229" mass="24660">MEVGMGRECRAARQEDGRLILRSGCIDESSARIRRGVFRGGGVEKPMGRPWGEEGKCPRRVYAEISRNADARDVSGNADVERKPRAGRREAAGSKSTRRSGRLTTSVGGYSRVVVEGASPMRGVVTALVSGRSTRHAHPRMGATIPFTSPPSDRPTPAGDGWADDSARAYPSVCRSASSALRSQRPFPPPPPFPTHPRLPQGDATGQGEGKDMCRILLDSESDLHSKLE</sequence>
<organism evidence="2 3">
    <name type="scientific">Mycena albidolilacea</name>
    <dbReference type="NCBI Taxonomy" id="1033008"/>
    <lineage>
        <taxon>Eukaryota</taxon>
        <taxon>Fungi</taxon>
        <taxon>Dikarya</taxon>
        <taxon>Basidiomycota</taxon>
        <taxon>Agaricomycotina</taxon>
        <taxon>Agaricomycetes</taxon>
        <taxon>Agaricomycetidae</taxon>
        <taxon>Agaricales</taxon>
        <taxon>Marasmiineae</taxon>
        <taxon>Mycenaceae</taxon>
        <taxon>Mycena</taxon>
    </lineage>
</organism>
<gene>
    <name evidence="2" type="ORF">DFH08DRAFT_808313</name>
</gene>
<feature type="compositionally biased region" description="Basic and acidic residues" evidence="1">
    <location>
        <begin position="73"/>
        <end position="92"/>
    </location>
</feature>
<keyword evidence="3" id="KW-1185">Reference proteome</keyword>
<protein>
    <submittedName>
        <fullName evidence="2">Uncharacterized protein</fullName>
    </submittedName>
</protein>